<evidence type="ECO:0008006" key="3">
    <source>
        <dbReference type="Google" id="ProtNLM"/>
    </source>
</evidence>
<organism evidence="1 2">
    <name type="scientific">Paenibacillus plantarum</name>
    <dbReference type="NCBI Taxonomy" id="2654975"/>
    <lineage>
        <taxon>Bacteria</taxon>
        <taxon>Bacillati</taxon>
        <taxon>Bacillota</taxon>
        <taxon>Bacilli</taxon>
        <taxon>Bacillales</taxon>
        <taxon>Paenibacillaceae</taxon>
        <taxon>Paenibacillus</taxon>
    </lineage>
</organism>
<sequence length="302" mass="33218">MWTKRNWVPMVQCTILSVVLITGCCDRKGLDQYEGAAQLQEAPKQMKSVSKEDLQKYANQLITLGAVFEKHQVRPQSAYSNEKEAFLEVRRVGEHAITLSDAEKAKLKQSIYKAIGAEFPLNISVYTINEQSGMTGKITAINEKGSFLVVSSDKFIGPDNKMPDAAWYTMSDDAQIEFEGKKLQSNEVQIGDTVKVWAEGMMLTSYPGQTMGLRLEIIAHGNGAGDASGKVTGLVTTGEGVNVERIIEIDGVKYKLLPFAQLRKGSGPAQFSEITVGKQVKIWFAGYDFGSEKFVTKVVVDS</sequence>
<accession>A0ABX1XDY8</accession>
<evidence type="ECO:0000313" key="2">
    <source>
        <dbReference type="Proteomes" id="UP000653578"/>
    </source>
</evidence>
<protein>
    <recommendedName>
        <fullName evidence="3">Lipoprotein</fullName>
    </recommendedName>
</protein>
<keyword evidence="2" id="KW-1185">Reference proteome</keyword>
<proteinExistence type="predicted"/>
<dbReference type="Proteomes" id="UP000653578">
    <property type="component" value="Unassembled WGS sequence"/>
</dbReference>
<dbReference type="RefSeq" id="WP_171632961.1">
    <property type="nucleotide sequence ID" value="NZ_WHNY01000063.1"/>
</dbReference>
<comment type="caution">
    <text evidence="1">The sequence shown here is derived from an EMBL/GenBank/DDBJ whole genome shotgun (WGS) entry which is preliminary data.</text>
</comment>
<dbReference type="PROSITE" id="PS51257">
    <property type="entry name" value="PROKAR_LIPOPROTEIN"/>
    <property type="match status" value="1"/>
</dbReference>
<dbReference type="InterPro" id="IPR021598">
    <property type="entry name" value="DUF3221"/>
</dbReference>
<dbReference type="EMBL" id="WHNY01000063">
    <property type="protein sequence ID" value="NOU66534.1"/>
    <property type="molecule type" value="Genomic_DNA"/>
</dbReference>
<evidence type="ECO:0000313" key="1">
    <source>
        <dbReference type="EMBL" id="NOU66534.1"/>
    </source>
</evidence>
<reference evidence="1 2" key="1">
    <citation type="submission" date="2019-10" db="EMBL/GenBank/DDBJ databases">
        <title>Description of Paenibacillus humi sp. nov.</title>
        <authorList>
            <person name="Carlier A."/>
            <person name="Qi S."/>
        </authorList>
    </citation>
    <scope>NUCLEOTIDE SEQUENCE [LARGE SCALE GENOMIC DNA]</scope>
    <source>
        <strain evidence="1 2">LMG 31461</strain>
    </source>
</reference>
<name>A0ABX1XDY8_9BACL</name>
<dbReference type="Pfam" id="PF11518">
    <property type="entry name" value="DUF3221"/>
    <property type="match status" value="1"/>
</dbReference>
<gene>
    <name evidence="1" type="ORF">GC096_21050</name>
</gene>